<dbReference type="CDD" id="cd10432">
    <property type="entry name" value="BI-1-like_bacterial"/>
    <property type="match status" value="1"/>
</dbReference>
<dbReference type="EMBL" id="CP112932">
    <property type="protein sequence ID" value="WPY00548.1"/>
    <property type="molecule type" value="Genomic_DNA"/>
</dbReference>
<keyword evidence="5 6" id="KW-0472">Membrane</keyword>
<dbReference type="PANTHER" id="PTHR23291">
    <property type="entry name" value="BAX INHIBITOR-RELATED"/>
    <property type="match status" value="1"/>
</dbReference>
<evidence type="ECO:0000256" key="6">
    <source>
        <dbReference type="RuleBase" id="RU004379"/>
    </source>
</evidence>
<feature type="transmembrane region" description="Helical" evidence="6">
    <location>
        <begin position="216"/>
        <end position="236"/>
    </location>
</feature>
<evidence type="ECO:0000256" key="3">
    <source>
        <dbReference type="ARBA" id="ARBA00022692"/>
    </source>
</evidence>
<dbReference type="RefSeq" id="WP_323738605.1">
    <property type="nucleotide sequence ID" value="NZ_CP112932.1"/>
</dbReference>
<evidence type="ECO:0000256" key="4">
    <source>
        <dbReference type="ARBA" id="ARBA00022989"/>
    </source>
</evidence>
<accession>A0ABZ0UU83</accession>
<evidence type="ECO:0000256" key="1">
    <source>
        <dbReference type="ARBA" id="ARBA00004141"/>
    </source>
</evidence>
<keyword evidence="4 6" id="KW-1133">Transmembrane helix</keyword>
<feature type="transmembrane region" description="Helical" evidence="6">
    <location>
        <begin position="177"/>
        <end position="195"/>
    </location>
</feature>
<organism evidence="7 8">
    <name type="scientific">Candidatus Trichorickettsia mobilis</name>
    <dbReference type="NCBI Taxonomy" id="1346319"/>
    <lineage>
        <taxon>Bacteria</taxon>
        <taxon>Pseudomonadati</taxon>
        <taxon>Pseudomonadota</taxon>
        <taxon>Alphaproteobacteria</taxon>
        <taxon>Rickettsiales</taxon>
        <taxon>Rickettsiaceae</taxon>
        <taxon>Rickettsieae</taxon>
        <taxon>Candidatus Trichorickettsia</taxon>
    </lineage>
</organism>
<feature type="transmembrane region" description="Helical" evidence="6">
    <location>
        <begin position="123"/>
        <end position="142"/>
    </location>
</feature>
<protein>
    <submittedName>
        <fullName evidence="7">Bax inhibitor-1/YccA family protein</fullName>
    </submittedName>
</protein>
<dbReference type="PANTHER" id="PTHR23291:SF50">
    <property type="entry name" value="PROTEIN LIFEGUARD 4"/>
    <property type="match status" value="1"/>
</dbReference>
<feature type="transmembrane region" description="Helical" evidence="6">
    <location>
        <begin position="154"/>
        <end position="171"/>
    </location>
</feature>
<feature type="transmembrane region" description="Helical" evidence="6">
    <location>
        <begin position="98"/>
        <end position="117"/>
    </location>
</feature>
<keyword evidence="3 6" id="KW-0812">Transmembrane</keyword>
<feature type="transmembrane region" description="Helical" evidence="6">
    <location>
        <begin position="67"/>
        <end position="86"/>
    </location>
</feature>
<evidence type="ECO:0000313" key="8">
    <source>
        <dbReference type="Proteomes" id="UP001326613"/>
    </source>
</evidence>
<dbReference type="Proteomes" id="UP001326613">
    <property type="component" value="Chromosome"/>
</dbReference>
<gene>
    <name evidence="7" type="ORF">Trichorick_00428</name>
</gene>
<evidence type="ECO:0000256" key="5">
    <source>
        <dbReference type="ARBA" id="ARBA00023136"/>
    </source>
</evidence>
<evidence type="ECO:0000256" key="2">
    <source>
        <dbReference type="ARBA" id="ARBA00010350"/>
    </source>
</evidence>
<sequence>MIDYTKTFAGAQKTYDAGLREYMLKIYNYMTIALVITGVMAFAVATSESLTALMFTFSPAGKFTGNTGFGWLIVLAPIAIAFYFFMGMGRLSLSSTKILFWVYSALTGMSLASLALVYTGESIARTLFICASLFGAMSLYGYTTQKDLTSFGSFLMMGLIGLILASLVNIFFNSPAISFVTSLIGVGIFMGLIAWDTQKLKSMYYTSGGGELGQKMAIMGAFTLYLDFINLFLYLIRFFGNVRRD</sequence>
<dbReference type="InterPro" id="IPR006214">
    <property type="entry name" value="Bax_inhibitor_1-related"/>
</dbReference>
<name>A0ABZ0UU83_9RICK</name>
<keyword evidence="8" id="KW-1185">Reference proteome</keyword>
<proteinExistence type="inferred from homology"/>
<dbReference type="Pfam" id="PF01027">
    <property type="entry name" value="Bax1-I"/>
    <property type="match status" value="1"/>
</dbReference>
<reference evidence="7 8" key="1">
    <citation type="submission" date="2022-10" db="EMBL/GenBank/DDBJ databases">
        <title>Host association and intracellularity evolved multiple times independently in the Rickettsiales.</title>
        <authorList>
            <person name="Castelli M."/>
            <person name="Nardi T."/>
            <person name="Gammuto L."/>
            <person name="Bellinzona G."/>
            <person name="Sabaneyeva E."/>
            <person name="Potekhin A."/>
            <person name="Serra V."/>
            <person name="Petroni G."/>
            <person name="Sassera D."/>
        </authorList>
    </citation>
    <scope>NUCLEOTIDE SEQUENCE [LARGE SCALE GENOMIC DNA]</scope>
    <source>
        <strain evidence="7 8">Kr 154-4</strain>
    </source>
</reference>
<evidence type="ECO:0000313" key="7">
    <source>
        <dbReference type="EMBL" id="WPY00548.1"/>
    </source>
</evidence>
<comment type="similarity">
    <text evidence="2 6">Belongs to the BI1 family.</text>
</comment>
<comment type="subcellular location">
    <subcellularLocation>
        <location evidence="1">Membrane</location>
        <topology evidence="1">Multi-pass membrane protein</topology>
    </subcellularLocation>
</comment>
<feature type="transmembrane region" description="Helical" evidence="6">
    <location>
        <begin position="26"/>
        <end position="47"/>
    </location>
</feature>